<protein>
    <recommendedName>
        <fullName evidence="3">DUF4347 domain-containing protein</fullName>
    </recommendedName>
</protein>
<gene>
    <name evidence="1" type="ORF">WKV53_27145</name>
</gene>
<dbReference type="Proteomes" id="UP001371305">
    <property type="component" value="Unassembled WGS sequence"/>
</dbReference>
<organism evidence="1 2">
    <name type="scientific">Luteolibacter soli</name>
    <dbReference type="NCBI Taxonomy" id="3135280"/>
    <lineage>
        <taxon>Bacteria</taxon>
        <taxon>Pseudomonadati</taxon>
        <taxon>Verrucomicrobiota</taxon>
        <taxon>Verrucomicrobiia</taxon>
        <taxon>Verrucomicrobiales</taxon>
        <taxon>Verrucomicrobiaceae</taxon>
        <taxon>Luteolibacter</taxon>
    </lineage>
</organism>
<name>A0ABU9B2G7_9BACT</name>
<accession>A0ABU9B2G7</accession>
<dbReference type="RefSeq" id="WP_341407992.1">
    <property type="nucleotide sequence ID" value="NZ_JBBUKT010000017.1"/>
</dbReference>
<proteinExistence type="predicted"/>
<reference evidence="1 2" key="1">
    <citation type="submission" date="2024-04" db="EMBL/GenBank/DDBJ databases">
        <title>Luteolibacter sp. isolated from soil.</title>
        <authorList>
            <person name="An J."/>
        </authorList>
    </citation>
    <scope>NUCLEOTIDE SEQUENCE [LARGE SCALE GENOMIC DNA]</scope>
    <source>
        <strain evidence="1 2">Y139</strain>
    </source>
</reference>
<evidence type="ECO:0008006" key="3">
    <source>
        <dbReference type="Google" id="ProtNLM"/>
    </source>
</evidence>
<keyword evidence="2" id="KW-1185">Reference proteome</keyword>
<comment type="caution">
    <text evidence="1">The sequence shown here is derived from an EMBL/GenBank/DDBJ whole genome shotgun (WGS) entry which is preliminary data.</text>
</comment>
<dbReference type="EMBL" id="JBBUKT010000017">
    <property type="protein sequence ID" value="MEK7954224.1"/>
    <property type="molecule type" value="Genomic_DNA"/>
</dbReference>
<evidence type="ECO:0000313" key="2">
    <source>
        <dbReference type="Proteomes" id="UP001371305"/>
    </source>
</evidence>
<evidence type="ECO:0000313" key="1">
    <source>
        <dbReference type="EMBL" id="MEK7954224.1"/>
    </source>
</evidence>
<sequence>MRAMLSHSAFFEESPIEHRKPFDVGRNGVEITEAPPHHRSCSSGPDNGALQWLRSIRNAKLSHGSSDEVGQLFDWNAKGQPRFIHLLGHGASGIFEVGDGQTAITTKGTLQYYNALYWFDRMQRISKWDPNGQPRIPADDVEWSGGLMLEGCGVGDGYIGVRFLKELADCTRREVFAFTGLISVSRTTVTFEKGRAWIRQRPFANTQQVEIQYLHESLVRNTNLEMTGIGEEREPADIASVEVTSLLEGKSKEQSGSSSIELINQLFYSKSFTPEGLPLGILTHRIHINYKNREPLNVEVYAGRFASVAEDLAFIVGPKFEDTVAKHLEA</sequence>